<keyword evidence="6" id="KW-0808">Transferase</keyword>
<evidence type="ECO:0000256" key="11">
    <source>
        <dbReference type="ARBA" id="ARBA00023212"/>
    </source>
</evidence>
<evidence type="ECO:0000313" key="18">
    <source>
        <dbReference type="EMBL" id="PIK59745.1"/>
    </source>
</evidence>
<evidence type="ECO:0000256" key="2">
    <source>
        <dbReference type="ARBA" id="ARBA00004300"/>
    </source>
</evidence>
<dbReference type="SUPFAM" id="SSF56112">
    <property type="entry name" value="Protein kinase-like (PK-like)"/>
    <property type="match status" value="1"/>
</dbReference>
<dbReference type="Gene3D" id="3.30.200.20">
    <property type="entry name" value="Phosphorylase Kinase, domain 1"/>
    <property type="match status" value="1"/>
</dbReference>
<dbReference type="FunFam" id="3.30.200.20:FF:000284">
    <property type="entry name" value="Serine/threonine-protein kinase PLK"/>
    <property type="match status" value="1"/>
</dbReference>
<dbReference type="GO" id="GO:0005524">
    <property type="term" value="F:ATP binding"/>
    <property type="evidence" value="ECO:0007669"/>
    <property type="project" value="UniProtKB-UniRule"/>
</dbReference>
<evidence type="ECO:0000256" key="13">
    <source>
        <dbReference type="ARBA" id="ARBA00047802"/>
    </source>
</evidence>
<comment type="catalytic activity">
    <reaction evidence="14">
        <text>L-seryl-[protein] + ATP = O-phospho-L-seryl-[protein] + ADP + H(+)</text>
        <dbReference type="Rhea" id="RHEA:17989"/>
        <dbReference type="Rhea" id="RHEA-COMP:9863"/>
        <dbReference type="Rhea" id="RHEA-COMP:11604"/>
        <dbReference type="ChEBI" id="CHEBI:15378"/>
        <dbReference type="ChEBI" id="CHEBI:29999"/>
        <dbReference type="ChEBI" id="CHEBI:30616"/>
        <dbReference type="ChEBI" id="CHEBI:83421"/>
        <dbReference type="ChEBI" id="CHEBI:456216"/>
        <dbReference type="EC" id="2.7.11.21"/>
    </reaction>
</comment>
<accession>A0A2G8LHN5</accession>
<evidence type="ECO:0000313" key="19">
    <source>
        <dbReference type="Proteomes" id="UP000230750"/>
    </source>
</evidence>
<dbReference type="InterPro" id="IPR008271">
    <property type="entry name" value="Ser/Thr_kinase_AS"/>
</dbReference>
<dbReference type="OrthoDB" id="408964at2759"/>
<evidence type="ECO:0000256" key="5">
    <source>
        <dbReference type="ARBA" id="ARBA00022527"/>
    </source>
</evidence>
<evidence type="ECO:0000256" key="15">
    <source>
        <dbReference type="PROSITE-ProRule" id="PRU10141"/>
    </source>
</evidence>
<evidence type="ECO:0000256" key="9">
    <source>
        <dbReference type="ARBA" id="ARBA00022777"/>
    </source>
</evidence>
<evidence type="ECO:0000256" key="3">
    <source>
        <dbReference type="ARBA" id="ARBA00012424"/>
    </source>
</evidence>
<dbReference type="STRING" id="307972.A0A2G8LHN5"/>
<evidence type="ECO:0000256" key="12">
    <source>
        <dbReference type="ARBA" id="ARBA00023242"/>
    </source>
</evidence>
<dbReference type="GO" id="GO:0004674">
    <property type="term" value="F:protein serine/threonine kinase activity"/>
    <property type="evidence" value="ECO:0007669"/>
    <property type="project" value="UniProtKB-KW"/>
</dbReference>
<dbReference type="PANTHER" id="PTHR24345">
    <property type="entry name" value="SERINE/THREONINE-PROTEIN KINASE PLK"/>
    <property type="match status" value="1"/>
</dbReference>
<keyword evidence="8 15" id="KW-0547">Nucleotide-binding</keyword>
<dbReference type="CDD" id="cd14099">
    <property type="entry name" value="STKc_PLK"/>
    <property type="match status" value="1"/>
</dbReference>
<dbReference type="GO" id="GO:0005737">
    <property type="term" value="C:cytoplasm"/>
    <property type="evidence" value="ECO:0007669"/>
    <property type="project" value="TreeGrafter"/>
</dbReference>
<keyword evidence="11" id="KW-0206">Cytoskeleton</keyword>
<dbReference type="Gene3D" id="1.10.510.10">
    <property type="entry name" value="Transferase(Phosphotransferase) domain 1"/>
    <property type="match status" value="1"/>
</dbReference>
<feature type="binding site" evidence="15">
    <location>
        <position position="55"/>
    </location>
    <ligand>
        <name>ATP</name>
        <dbReference type="ChEBI" id="CHEBI:30616"/>
    </ligand>
</feature>
<evidence type="ECO:0000256" key="6">
    <source>
        <dbReference type="ARBA" id="ARBA00022679"/>
    </source>
</evidence>
<dbReference type="GO" id="GO:0000922">
    <property type="term" value="C:spindle pole"/>
    <property type="evidence" value="ECO:0007669"/>
    <property type="project" value="TreeGrafter"/>
</dbReference>
<dbReference type="EC" id="2.7.11.21" evidence="3"/>
<dbReference type="PROSITE" id="PS00107">
    <property type="entry name" value="PROTEIN_KINASE_ATP"/>
    <property type="match status" value="1"/>
</dbReference>
<comment type="subcellular location">
    <subcellularLocation>
        <location evidence="2">Cytoplasm</location>
        <location evidence="2">Cytoskeleton</location>
        <location evidence="2">Microtubule organizing center</location>
        <location evidence="2">Centrosome</location>
    </subcellularLocation>
    <subcellularLocation>
        <location evidence="1">Nucleus</location>
    </subcellularLocation>
</comment>
<dbReference type="GO" id="GO:0000776">
    <property type="term" value="C:kinetochore"/>
    <property type="evidence" value="ECO:0007669"/>
    <property type="project" value="TreeGrafter"/>
</dbReference>
<comment type="catalytic activity">
    <reaction evidence="13">
        <text>L-threonyl-[protein] + ATP = O-phospho-L-threonyl-[protein] + ADP + H(+)</text>
        <dbReference type="Rhea" id="RHEA:46608"/>
        <dbReference type="Rhea" id="RHEA-COMP:11060"/>
        <dbReference type="Rhea" id="RHEA-COMP:11605"/>
        <dbReference type="ChEBI" id="CHEBI:15378"/>
        <dbReference type="ChEBI" id="CHEBI:30013"/>
        <dbReference type="ChEBI" id="CHEBI:30616"/>
        <dbReference type="ChEBI" id="CHEBI:61977"/>
        <dbReference type="ChEBI" id="CHEBI:456216"/>
        <dbReference type="EC" id="2.7.11.21"/>
    </reaction>
</comment>
<comment type="similarity">
    <text evidence="16">Belongs to the protein kinase superfamily.</text>
</comment>
<evidence type="ECO:0000256" key="8">
    <source>
        <dbReference type="ARBA" id="ARBA00022741"/>
    </source>
</evidence>
<dbReference type="InterPro" id="IPR000719">
    <property type="entry name" value="Prot_kinase_dom"/>
</dbReference>
<keyword evidence="10 15" id="KW-0067">ATP-binding</keyword>
<comment type="caution">
    <text evidence="18">The sequence shown here is derived from an EMBL/GenBank/DDBJ whole genome shotgun (WGS) entry which is preliminary data.</text>
</comment>
<dbReference type="PROSITE" id="PS00108">
    <property type="entry name" value="PROTEIN_KINASE_ST"/>
    <property type="match status" value="1"/>
</dbReference>
<evidence type="ECO:0000256" key="1">
    <source>
        <dbReference type="ARBA" id="ARBA00004123"/>
    </source>
</evidence>
<feature type="domain" description="Protein kinase" evidence="17">
    <location>
        <begin position="26"/>
        <end position="278"/>
    </location>
</feature>
<sequence length="330" mass="37880">MSKHRQDLRVKEVPDIVVDTTTNKRYRKGKFLGKGGFAKCYELIDPHTNEIFAGKVVSKALLVKQHQKDKMAMEIAIHRNLKHKHVVGFHSFFEDDNNVYVVLELCRRRSMMELHKRRRAVTEPETRYFMMQIVLGVQYMHDTKVIHRDLKLGNLFIDDDMNIKIGDYGLATREEFEGERKRTLCGTPNYIAPEVLTKKGHSFEVDTWSLGCIMYTLLVGKPPFETTSLKETYQKIRSNDYHIPSNISLSARALISRLLQKDPTKRPNMAAILKDDFFTSGYLPPKLPTSCLTTAPRFAPTSSRAPLSEVKDNKGAQTWILDMQNSSCVP</sequence>
<keyword evidence="9 18" id="KW-0418">Kinase</keyword>
<dbReference type="GO" id="GO:0005813">
    <property type="term" value="C:centrosome"/>
    <property type="evidence" value="ECO:0007669"/>
    <property type="project" value="UniProtKB-SubCell"/>
</dbReference>
<evidence type="ECO:0000256" key="7">
    <source>
        <dbReference type="ARBA" id="ARBA00022737"/>
    </source>
</evidence>
<organism evidence="18 19">
    <name type="scientific">Stichopus japonicus</name>
    <name type="common">Sea cucumber</name>
    <dbReference type="NCBI Taxonomy" id="307972"/>
    <lineage>
        <taxon>Eukaryota</taxon>
        <taxon>Metazoa</taxon>
        <taxon>Echinodermata</taxon>
        <taxon>Eleutherozoa</taxon>
        <taxon>Echinozoa</taxon>
        <taxon>Holothuroidea</taxon>
        <taxon>Aspidochirotacea</taxon>
        <taxon>Aspidochirotida</taxon>
        <taxon>Stichopodidae</taxon>
        <taxon>Apostichopus</taxon>
    </lineage>
</organism>
<dbReference type="EMBL" id="MRZV01000074">
    <property type="protein sequence ID" value="PIK59745.1"/>
    <property type="molecule type" value="Genomic_DNA"/>
</dbReference>
<gene>
    <name evidence="18" type="ORF">BSL78_03317</name>
</gene>
<dbReference type="InterPro" id="IPR011009">
    <property type="entry name" value="Kinase-like_dom_sf"/>
</dbReference>
<keyword evidence="12" id="KW-0539">Nucleus</keyword>
<evidence type="ECO:0000256" key="14">
    <source>
        <dbReference type="ARBA" id="ARBA00048347"/>
    </source>
</evidence>
<protein>
    <recommendedName>
        <fullName evidence="3">polo kinase</fullName>
        <ecNumber evidence="3">2.7.11.21</ecNumber>
    </recommendedName>
</protein>
<dbReference type="FunFam" id="1.10.510.10:FF:000727">
    <property type="entry name" value="Serine/threonine-protein kinase PLK"/>
    <property type="match status" value="1"/>
</dbReference>
<keyword evidence="4" id="KW-0963">Cytoplasm</keyword>
<dbReference type="GO" id="GO:0005634">
    <property type="term" value="C:nucleus"/>
    <property type="evidence" value="ECO:0007669"/>
    <property type="project" value="UniProtKB-SubCell"/>
</dbReference>
<evidence type="ECO:0000259" key="17">
    <source>
        <dbReference type="PROSITE" id="PS50011"/>
    </source>
</evidence>
<proteinExistence type="inferred from homology"/>
<name>A0A2G8LHN5_STIJA</name>
<dbReference type="PROSITE" id="PS50011">
    <property type="entry name" value="PROTEIN_KINASE_DOM"/>
    <property type="match status" value="1"/>
</dbReference>
<evidence type="ECO:0000256" key="10">
    <source>
        <dbReference type="ARBA" id="ARBA00022840"/>
    </source>
</evidence>
<dbReference type="GO" id="GO:0007052">
    <property type="term" value="P:mitotic spindle organization"/>
    <property type="evidence" value="ECO:0007669"/>
    <property type="project" value="TreeGrafter"/>
</dbReference>
<dbReference type="Proteomes" id="UP000230750">
    <property type="component" value="Unassembled WGS sequence"/>
</dbReference>
<dbReference type="InterPro" id="IPR017441">
    <property type="entry name" value="Protein_kinase_ATP_BS"/>
</dbReference>
<dbReference type="SMART" id="SM00220">
    <property type="entry name" value="S_TKc"/>
    <property type="match status" value="1"/>
</dbReference>
<keyword evidence="19" id="KW-1185">Reference proteome</keyword>
<evidence type="ECO:0000256" key="4">
    <source>
        <dbReference type="ARBA" id="ARBA00022490"/>
    </source>
</evidence>
<keyword evidence="7" id="KW-0677">Repeat</keyword>
<evidence type="ECO:0000256" key="16">
    <source>
        <dbReference type="RuleBase" id="RU000304"/>
    </source>
</evidence>
<dbReference type="AlphaFoldDB" id="A0A2G8LHN5"/>
<keyword evidence="5 16" id="KW-0723">Serine/threonine-protein kinase</keyword>
<dbReference type="PANTHER" id="PTHR24345:SF93">
    <property type="entry name" value="SERINE_THREONINE-PROTEIN KINASE PLK1"/>
    <property type="match status" value="1"/>
</dbReference>
<dbReference type="Pfam" id="PF00069">
    <property type="entry name" value="Pkinase"/>
    <property type="match status" value="1"/>
</dbReference>
<reference evidence="18 19" key="1">
    <citation type="journal article" date="2017" name="PLoS Biol.">
        <title>The sea cucumber genome provides insights into morphological evolution and visceral regeneration.</title>
        <authorList>
            <person name="Zhang X."/>
            <person name="Sun L."/>
            <person name="Yuan J."/>
            <person name="Sun Y."/>
            <person name="Gao Y."/>
            <person name="Zhang L."/>
            <person name="Li S."/>
            <person name="Dai H."/>
            <person name="Hamel J.F."/>
            <person name="Liu C."/>
            <person name="Yu Y."/>
            <person name="Liu S."/>
            <person name="Lin W."/>
            <person name="Guo K."/>
            <person name="Jin S."/>
            <person name="Xu P."/>
            <person name="Storey K.B."/>
            <person name="Huan P."/>
            <person name="Zhang T."/>
            <person name="Zhou Y."/>
            <person name="Zhang J."/>
            <person name="Lin C."/>
            <person name="Li X."/>
            <person name="Xing L."/>
            <person name="Huo D."/>
            <person name="Sun M."/>
            <person name="Wang L."/>
            <person name="Mercier A."/>
            <person name="Li F."/>
            <person name="Yang H."/>
            <person name="Xiang J."/>
        </authorList>
    </citation>
    <scope>NUCLEOTIDE SEQUENCE [LARGE SCALE GENOMIC DNA]</scope>
    <source>
        <strain evidence="18">Shaxun</strain>
        <tissue evidence="18">Muscle</tissue>
    </source>
</reference>